<evidence type="ECO:0000256" key="2">
    <source>
        <dbReference type="SAM" id="MobiDB-lite"/>
    </source>
</evidence>
<evidence type="ECO:0000259" key="3">
    <source>
        <dbReference type="Pfam" id="PF03629"/>
    </source>
</evidence>
<reference evidence="4 5" key="1">
    <citation type="submission" date="2019-06" db="EMBL/GenBank/DDBJ databases">
        <authorList>
            <person name="Srinivasan S."/>
        </authorList>
    </citation>
    <scope>NUCLEOTIDE SEQUENCE [LARGE SCALE GENOMIC DNA]</scope>
    <source>
        <strain evidence="4 5">17J68-5</strain>
    </source>
</reference>
<dbReference type="GO" id="GO:0001681">
    <property type="term" value="F:sialate O-acetylesterase activity"/>
    <property type="evidence" value="ECO:0007669"/>
    <property type="project" value="InterPro"/>
</dbReference>
<dbReference type="InterPro" id="IPR036514">
    <property type="entry name" value="SGNH_hydro_sf"/>
</dbReference>
<dbReference type="PANTHER" id="PTHR22901">
    <property type="entry name" value="SIALATE O-ACETYLESTERASE"/>
    <property type="match status" value="1"/>
</dbReference>
<dbReference type="InterPro" id="IPR008979">
    <property type="entry name" value="Galactose-bd-like_sf"/>
</dbReference>
<dbReference type="Gene3D" id="3.40.50.1110">
    <property type="entry name" value="SGNH hydrolase"/>
    <property type="match status" value="1"/>
</dbReference>
<dbReference type="SUPFAM" id="SSF49785">
    <property type="entry name" value="Galactose-binding domain-like"/>
    <property type="match status" value="1"/>
</dbReference>
<dbReference type="InterPro" id="IPR013783">
    <property type="entry name" value="Ig-like_fold"/>
</dbReference>
<dbReference type="Pfam" id="PF03629">
    <property type="entry name" value="SASA"/>
    <property type="match status" value="1"/>
</dbReference>
<feature type="domain" description="Sialate O-acetylesterase" evidence="3">
    <location>
        <begin position="441"/>
        <end position="548"/>
    </location>
</feature>
<feature type="region of interest" description="Disordered" evidence="2">
    <location>
        <begin position="646"/>
        <end position="669"/>
    </location>
</feature>
<dbReference type="Gene3D" id="2.60.40.10">
    <property type="entry name" value="Immunoglobulins"/>
    <property type="match status" value="1"/>
</dbReference>
<dbReference type="Proteomes" id="UP000305398">
    <property type="component" value="Chromosome"/>
</dbReference>
<dbReference type="AlphaFoldDB" id="A0A5B7ZZZ8"/>
<dbReference type="KEGG" id="hyj:FHG12_10200"/>
<dbReference type="SUPFAM" id="SSF52266">
    <property type="entry name" value="SGNH hydrolase"/>
    <property type="match status" value="1"/>
</dbReference>
<dbReference type="RefSeq" id="WP_139515633.1">
    <property type="nucleotide sequence ID" value="NZ_CP040896.1"/>
</dbReference>
<dbReference type="GO" id="GO:0005975">
    <property type="term" value="P:carbohydrate metabolic process"/>
    <property type="evidence" value="ECO:0007669"/>
    <property type="project" value="TreeGrafter"/>
</dbReference>
<dbReference type="Gene3D" id="2.60.120.260">
    <property type="entry name" value="Galactose-binding domain-like"/>
    <property type="match status" value="1"/>
</dbReference>
<name>A0A5B7ZZZ8_9BACT</name>
<dbReference type="EMBL" id="CP040896">
    <property type="protein sequence ID" value="QDA60457.1"/>
    <property type="molecule type" value="Genomic_DNA"/>
</dbReference>
<gene>
    <name evidence="4" type="ORF">FHG12_10200</name>
</gene>
<dbReference type="OrthoDB" id="9816001at2"/>
<dbReference type="PANTHER" id="PTHR22901:SF0">
    <property type="entry name" value="SIALATE O-ACETYLESTERASE"/>
    <property type="match status" value="1"/>
</dbReference>
<dbReference type="InterPro" id="IPR039329">
    <property type="entry name" value="SIAE"/>
</dbReference>
<protein>
    <submittedName>
        <fullName evidence="4">9-O-acetylesterase</fullName>
    </submittedName>
</protein>
<sequence length="669" mass="73376">MSLSKTLLLLSVGCLSGRIAQATVRLPKLVGDNMVLQRDAKLPIWGWADAGETVTVTFRGKSYTAKPGGSEGKWTVMLPATPSGGPYDMTIKSSNTLQIKNILIGDVWLASGQSNMEMPVKDQPGGYSAVRNADQEVAGANFPQIHFLDVKNTVASKPQRDIESTGWQVCSPQTVAGFSAVAYFFGRDLYQRYHVPIGLISSTWGGTEVESWTSAEALKVLPDFRSRIAAMQQEKRDINQIQTDYTNSLKAWQNSPAGKDHGRLPDSKSWADPDFNAQDWKTMNVPGLWEQQPELSTFDGVVWFRKEVTLPAANAGRPLQLALGQIDDNDSTWFNGVLVGTTSGYSEKRRYTVPATLVKEGRNVVAVRVVDNGGGGGLWGLTADFQLIAGAGSTPVSLAGAWQYKPAYDPASVPKTPFPKGLPNNPTVLYNGMIAPLIPYALKGFIWYQGESNSDRAYQYRTLFPTMIKDWRTRWEQGDLPFLFVQLANYQHDQPQPAEYEWAELREAQAMTLSLPKTGMATTIDIGNPDDIHPLNKQDVGKRLALAAQKVAYGDTKIVASGPTFKSMQVQGKQVRLTFDNVGSGLILKDKSGDYLKGFAIAGADHKFVWAKGELQGNTLVLSSDQVPAPTAVRYDWSNNPSPNLYNKEGLPASPFRTDQWPGLTVSKK</sequence>
<proteinExistence type="predicted"/>
<organism evidence="4 5">
    <name type="scientific">Hymenobacter jejuensis</name>
    <dbReference type="NCBI Taxonomy" id="2502781"/>
    <lineage>
        <taxon>Bacteria</taxon>
        <taxon>Pseudomonadati</taxon>
        <taxon>Bacteroidota</taxon>
        <taxon>Cytophagia</taxon>
        <taxon>Cytophagales</taxon>
        <taxon>Hymenobacteraceae</taxon>
        <taxon>Hymenobacter</taxon>
    </lineage>
</organism>
<keyword evidence="1" id="KW-0378">Hydrolase</keyword>
<evidence type="ECO:0000313" key="5">
    <source>
        <dbReference type="Proteomes" id="UP000305398"/>
    </source>
</evidence>
<keyword evidence="5" id="KW-1185">Reference proteome</keyword>
<dbReference type="InterPro" id="IPR005181">
    <property type="entry name" value="SASA"/>
</dbReference>
<accession>A0A5B7ZZZ8</accession>
<evidence type="ECO:0000256" key="1">
    <source>
        <dbReference type="ARBA" id="ARBA00022801"/>
    </source>
</evidence>
<evidence type="ECO:0000313" key="4">
    <source>
        <dbReference type="EMBL" id="QDA60457.1"/>
    </source>
</evidence>